<dbReference type="Pfam" id="PF12051">
    <property type="entry name" value="DUF3533"/>
    <property type="match status" value="1"/>
</dbReference>
<feature type="compositionally biased region" description="Basic and acidic residues" evidence="1">
    <location>
        <begin position="438"/>
        <end position="460"/>
    </location>
</feature>
<reference evidence="4" key="1">
    <citation type="journal article" date="2023" name="Mol. Phylogenet. Evol.">
        <title>Genome-scale phylogeny and comparative genomics of the fungal order Sordariales.</title>
        <authorList>
            <person name="Hensen N."/>
            <person name="Bonometti L."/>
            <person name="Westerberg I."/>
            <person name="Brannstrom I.O."/>
            <person name="Guillou S."/>
            <person name="Cros-Aarteil S."/>
            <person name="Calhoun S."/>
            <person name="Haridas S."/>
            <person name="Kuo A."/>
            <person name="Mondo S."/>
            <person name="Pangilinan J."/>
            <person name="Riley R."/>
            <person name="LaButti K."/>
            <person name="Andreopoulos B."/>
            <person name="Lipzen A."/>
            <person name="Chen C."/>
            <person name="Yan M."/>
            <person name="Daum C."/>
            <person name="Ng V."/>
            <person name="Clum A."/>
            <person name="Steindorff A."/>
            <person name="Ohm R.A."/>
            <person name="Martin F."/>
            <person name="Silar P."/>
            <person name="Natvig D.O."/>
            <person name="Lalanne C."/>
            <person name="Gautier V."/>
            <person name="Ament-Velasquez S.L."/>
            <person name="Kruys A."/>
            <person name="Hutchinson M.I."/>
            <person name="Powell A.J."/>
            <person name="Barry K."/>
            <person name="Miller A.N."/>
            <person name="Grigoriev I.V."/>
            <person name="Debuchy R."/>
            <person name="Gladieux P."/>
            <person name="Hiltunen Thoren M."/>
            <person name="Johannesson H."/>
        </authorList>
    </citation>
    <scope>NUCLEOTIDE SEQUENCE</scope>
    <source>
        <strain evidence="4">PSN293</strain>
    </source>
</reference>
<evidence type="ECO:0000256" key="2">
    <source>
        <dbReference type="SAM" id="Phobius"/>
    </source>
</evidence>
<feature type="transmembrane region" description="Helical" evidence="2">
    <location>
        <begin position="385"/>
        <end position="406"/>
    </location>
</feature>
<organism evidence="4 5">
    <name type="scientific">Rhypophila decipiens</name>
    <dbReference type="NCBI Taxonomy" id="261697"/>
    <lineage>
        <taxon>Eukaryota</taxon>
        <taxon>Fungi</taxon>
        <taxon>Dikarya</taxon>
        <taxon>Ascomycota</taxon>
        <taxon>Pezizomycotina</taxon>
        <taxon>Sordariomycetes</taxon>
        <taxon>Sordariomycetidae</taxon>
        <taxon>Sordariales</taxon>
        <taxon>Naviculisporaceae</taxon>
        <taxon>Rhypophila</taxon>
    </lineage>
</organism>
<keyword evidence="5" id="KW-1185">Reference proteome</keyword>
<feature type="region of interest" description="Disordered" evidence="1">
    <location>
        <begin position="438"/>
        <end position="518"/>
    </location>
</feature>
<dbReference type="InterPro" id="IPR053001">
    <property type="entry name" value="MNNG_permease-like"/>
</dbReference>
<accession>A0AAN6Y5M3</accession>
<feature type="transmembrane region" description="Helical" evidence="2">
    <location>
        <begin position="225"/>
        <end position="250"/>
    </location>
</feature>
<sequence>MSSHFQLIKSHYPRAFDKKLPSNHPSRKKAAKCFLKDISLNFVILQVVFLALFAYVFGSLFQQTSRIHYFNIVFVDYDDQGGAMGRAVRDAYSSLQADSFPSLIEKTPLEFEETFSLVESVCRTDYWAALYIKPGASDRIRNALTNASSYNPSDIIGYIWNEARYPTVIDGALQSNIQLLSSTARTSYIENLNLTPSSESLPILASPWTLQSTNLQPTTQGSRVIYNNIVIILILIQEFFYLGTINGLYAQHKLYARSGPYRIILLRNLNSLAYTFIGSLCVTASIFAFRAGWDFTSAQFILTWLTFWLFAHVNFLTLDVFTIWVPHGYVPLALITWIIMNVTSVLLPFELSPGFYKLGYVLPAHEVYQTLTDIWSMGCNNQLRYSLPVLFVWEVVSLVLSSLGVFRRCHFAVLAEERVAEEFKEKVDAAVGEMIGRKKNSEEKSPETVEAERSGTRSDRASSIGNEETGELRDELAGIMERANTRQRRERDRGEAECDFGPSFPLPFSHDSDSEETV</sequence>
<evidence type="ECO:0000313" key="4">
    <source>
        <dbReference type="EMBL" id="KAK4212325.1"/>
    </source>
</evidence>
<dbReference type="AlphaFoldDB" id="A0AAN6Y5M3"/>
<proteinExistence type="predicted"/>
<evidence type="ECO:0000256" key="1">
    <source>
        <dbReference type="SAM" id="MobiDB-lite"/>
    </source>
</evidence>
<feature type="transmembrane region" description="Helical" evidence="2">
    <location>
        <begin position="301"/>
        <end position="321"/>
    </location>
</feature>
<feature type="domain" description="DUF3533" evidence="3">
    <location>
        <begin position="41"/>
        <end position="398"/>
    </location>
</feature>
<dbReference type="PANTHER" id="PTHR34814">
    <property type="entry name" value="NITROSOGUANIDINE RESISTANCE PROTEIN SNG1"/>
    <property type="match status" value="1"/>
</dbReference>
<dbReference type="GO" id="GO:0016020">
    <property type="term" value="C:membrane"/>
    <property type="evidence" value="ECO:0007669"/>
    <property type="project" value="TreeGrafter"/>
</dbReference>
<evidence type="ECO:0000313" key="5">
    <source>
        <dbReference type="Proteomes" id="UP001301769"/>
    </source>
</evidence>
<protein>
    <recommendedName>
        <fullName evidence="3">DUF3533 domain-containing protein</fullName>
    </recommendedName>
</protein>
<keyword evidence="2" id="KW-0472">Membrane</keyword>
<feature type="transmembrane region" description="Helical" evidence="2">
    <location>
        <begin position="328"/>
        <end position="349"/>
    </location>
</feature>
<reference evidence="4" key="2">
    <citation type="submission" date="2023-05" db="EMBL/GenBank/DDBJ databases">
        <authorList>
            <consortium name="Lawrence Berkeley National Laboratory"/>
            <person name="Steindorff A."/>
            <person name="Hensen N."/>
            <person name="Bonometti L."/>
            <person name="Westerberg I."/>
            <person name="Brannstrom I.O."/>
            <person name="Guillou S."/>
            <person name="Cros-Aarteil S."/>
            <person name="Calhoun S."/>
            <person name="Haridas S."/>
            <person name="Kuo A."/>
            <person name="Mondo S."/>
            <person name="Pangilinan J."/>
            <person name="Riley R."/>
            <person name="Labutti K."/>
            <person name="Andreopoulos B."/>
            <person name="Lipzen A."/>
            <person name="Chen C."/>
            <person name="Yanf M."/>
            <person name="Daum C."/>
            <person name="Ng V."/>
            <person name="Clum A."/>
            <person name="Ohm R."/>
            <person name="Martin F."/>
            <person name="Silar P."/>
            <person name="Natvig D."/>
            <person name="Lalanne C."/>
            <person name="Gautier V."/>
            <person name="Ament-Velasquez S.L."/>
            <person name="Kruys A."/>
            <person name="Hutchinson M.I."/>
            <person name="Powell A.J."/>
            <person name="Barry K."/>
            <person name="Miller A.N."/>
            <person name="Grigoriev I.V."/>
            <person name="Debuchy R."/>
            <person name="Gladieux P."/>
            <person name="Thoren M.H."/>
            <person name="Johannesson H."/>
        </authorList>
    </citation>
    <scope>NUCLEOTIDE SEQUENCE</scope>
    <source>
        <strain evidence="4">PSN293</strain>
    </source>
</reference>
<feature type="transmembrane region" description="Helical" evidence="2">
    <location>
        <begin position="271"/>
        <end position="289"/>
    </location>
</feature>
<keyword evidence="2" id="KW-1133">Transmembrane helix</keyword>
<dbReference type="PANTHER" id="PTHR34814:SF2">
    <property type="entry name" value="DUF3533 DOMAIN-CONTAINING PROTEIN"/>
    <property type="match status" value="1"/>
</dbReference>
<feature type="transmembrane region" description="Helical" evidence="2">
    <location>
        <begin position="38"/>
        <end position="61"/>
    </location>
</feature>
<dbReference type="EMBL" id="MU858130">
    <property type="protein sequence ID" value="KAK4212325.1"/>
    <property type="molecule type" value="Genomic_DNA"/>
</dbReference>
<feature type="compositionally biased region" description="Basic and acidic residues" evidence="1">
    <location>
        <begin position="483"/>
        <end position="496"/>
    </location>
</feature>
<keyword evidence="2" id="KW-0812">Transmembrane</keyword>
<dbReference type="Proteomes" id="UP001301769">
    <property type="component" value="Unassembled WGS sequence"/>
</dbReference>
<comment type="caution">
    <text evidence="4">The sequence shown here is derived from an EMBL/GenBank/DDBJ whole genome shotgun (WGS) entry which is preliminary data.</text>
</comment>
<evidence type="ECO:0000259" key="3">
    <source>
        <dbReference type="Pfam" id="PF12051"/>
    </source>
</evidence>
<dbReference type="InterPro" id="IPR022703">
    <property type="entry name" value="DUF3533"/>
</dbReference>
<gene>
    <name evidence="4" type="ORF">QBC37DRAFT_288322</name>
</gene>
<name>A0AAN6Y5M3_9PEZI</name>